<name>A0A1T4QQ83_9BACT</name>
<organism evidence="2 3">
    <name type="scientific">Segatella oulorum</name>
    <dbReference type="NCBI Taxonomy" id="28136"/>
    <lineage>
        <taxon>Bacteria</taxon>
        <taxon>Pseudomonadati</taxon>
        <taxon>Bacteroidota</taxon>
        <taxon>Bacteroidia</taxon>
        <taxon>Bacteroidales</taxon>
        <taxon>Prevotellaceae</taxon>
        <taxon>Segatella</taxon>
    </lineage>
</organism>
<gene>
    <name evidence="2" type="ORF">SAMN02745202_01910</name>
</gene>
<sequence>MEKIKKINVMLFGIWFLVVLSFLTTFPTDDFMVFWAYAKQVSYSSYNGLAAIVDVWELKGLLFRTIYYTDAFITSFFINDYSLLYAFVYKLVGLAGYFSLLLVIVRVIPKQYREGIGRTKLFFTLGILLLTVHFASHLQAEMWGVLFFILALALYLNDKVWCQIIAAIVYSLTFYLKSPMPLLGGTLFFGAMLIKKQTLGRAVKGIIPFVITTILFLFLSLFLIYRYYPQEITDICDASYYQHTLLQDGWYWGAIKNLIHGFIYDSFLYNIPCALGVIAALYLFAKWCKGNDYKQCALLVLTWVFPLVYIILSNCYFVYHYYLLVYPTIITLLLFHRENPMAISGNRPLHVILGTYMAYYMFVLSAVAPTNLDIKHEYTKIWEENKQKKGISLGCRMGGGEMLFLDSGLGAFIFNNKSYLRYFYVLPLQRISPDNPFTKTDTYKKVKQKAMAYNGEYLTLETDWFFKNGNDDIKEKIEKEYKLYAIIDIPEQPWDLFHIDKQVGHLYLYKRTKY</sequence>
<protein>
    <recommendedName>
        <fullName evidence="4">Dolichyl-phosphate-mannose-protein mannosyltransferase</fullName>
    </recommendedName>
</protein>
<keyword evidence="1" id="KW-0812">Transmembrane</keyword>
<accession>A0A1T4QQ83</accession>
<evidence type="ECO:0000256" key="1">
    <source>
        <dbReference type="SAM" id="Phobius"/>
    </source>
</evidence>
<feature type="transmembrane region" description="Helical" evidence="1">
    <location>
        <begin position="174"/>
        <end position="194"/>
    </location>
</feature>
<keyword evidence="1" id="KW-0472">Membrane</keyword>
<feature type="transmembrane region" description="Helical" evidence="1">
    <location>
        <begin position="7"/>
        <end position="26"/>
    </location>
</feature>
<evidence type="ECO:0000313" key="2">
    <source>
        <dbReference type="EMBL" id="SKA05929.1"/>
    </source>
</evidence>
<feature type="transmembrane region" description="Helical" evidence="1">
    <location>
        <begin position="206"/>
        <end position="225"/>
    </location>
</feature>
<feature type="transmembrane region" description="Helical" evidence="1">
    <location>
        <begin position="87"/>
        <end position="109"/>
    </location>
</feature>
<dbReference type="Proteomes" id="UP000190065">
    <property type="component" value="Unassembled WGS sequence"/>
</dbReference>
<evidence type="ECO:0008006" key="4">
    <source>
        <dbReference type="Google" id="ProtNLM"/>
    </source>
</evidence>
<feature type="transmembrane region" description="Helical" evidence="1">
    <location>
        <begin position="348"/>
        <end position="368"/>
    </location>
</feature>
<proteinExistence type="predicted"/>
<feature type="transmembrane region" description="Helical" evidence="1">
    <location>
        <begin position="318"/>
        <end position="336"/>
    </location>
</feature>
<feature type="transmembrane region" description="Helical" evidence="1">
    <location>
        <begin position="121"/>
        <end position="154"/>
    </location>
</feature>
<dbReference type="RefSeq" id="WP_025070481.1">
    <property type="nucleotide sequence ID" value="NZ_FUXK01000024.1"/>
</dbReference>
<reference evidence="2 3" key="1">
    <citation type="submission" date="2017-02" db="EMBL/GenBank/DDBJ databases">
        <authorList>
            <person name="Peterson S.W."/>
        </authorList>
    </citation>
    <scope>NUCLEOTIDE SEQUENCE [LARGE SCALE GENOMIC DNA]</scope>
    <source>
        <strain evidence="2 3">ATCC 43324</strain>
    </source>
</reference>
<feature type="transmembrane region" description="Helical" evidence="1">
    <location>
        <begin position="296"/>
        <end position="312"/>
    </location>
</feature>
<feature type="transmembrane region" description="Helical" evidence="1">
    <location>
        <begin position="267"/>
        <end position="284"/>
    </location>
</feature>
<keyword evidence="1" id="KW-1133">Transmembrane helix</keyword>
<evidence type="ECO:0000313" key="3">
    <source>
        <dbReference type="Proteomes" id="UP000190065"/>
    </source>
</evidence>
<dbReference type="AlphaFoldDB" id="A0A1T4QQ83"/>
<dbReference type="EMBL" id="FUXK01000024">
    <property type="protein sequence ID" value="SKA05929.1"/>
    <property type="molecule type" value="Genomic_DNA"/>
</dbReference>